<dbReference type="AlphaFoldDB" id="A0AAV4EC51"/>
<proteinExistence type="predicted"/>
<sequence>MSAFCPMVAEILLCRSSSQEDGCATDSVSANENSGHLPHLGTESFQSPQRDAARTVELNFSSEVVKCVLSAFYTGVLKPKKEFLGELLEAAEWLRAADLVSAIKHHAGEVHCVGRSQCQNITEKSQADSDRIYVDQTNTSNLEREGDQEKALECKESEKLVGKENRQTEVCSLGQDCDSEIIRPTNFDQAALDSLLGLKYDDSCIAHEVKAKETNARLMNGRTKRAKRGALRKSTSARHLSNPENRKPSCKGNCRRNDLCGCGNSSADSKLMVARVKKELTELKKNGQRRKVKPRESLVQTSKAVKQKVNLKRLIGKEESAGGRVRRKSKTKRAIGVNTVDGSLIEKASIRIIDF</sequence>
<evidence type="ECO:0000256" key="1">
    <source>
        <dbReference type="SAM" id="MobiDB-lite"/>
    </source>
</evidence>
<dbReference type="Proteomes" id="UP000762676">
    <property type="component" value="Unassembled WGS sequence"/>
</dbReference>
<comment type="caution">
    <text evidence="2">The sequence shown here is derived from an EMBL/GenBank/DDBJ whole genome shotgun (WGS) entry which is preliminary data.</text>
</comment>
<evidence type="ECO:0008006" key="4">
    <source>
        <dbReference type="Google" id="ProtNLM"/>
    </source>
</evidence>
<feature type="region of interest" description="Disordered" evidence="1">
    <location>
        <begin position="25"/>
        <end position="48"/>
    </location>
</feature>
<feature type="region of interest" description="Disordered" evidence="1">
    <location>
        <begin position="223"/>
        <end position="249"/>
    </location>
</feature>
<feature type="compositionally biased region" description="Polar residues" evidence="1">
    <location>
        <begin position="233"/>
        <end position="243"/>
    </location>
</feature>
<gene>
    <name evidence="2" type="ORF">ElyMa_005356100</name>
</gene>
<organism evidence="2 3">
    <name type="scientific">Elysia marginata</name>
    <dbReference type="NCBI Taxonomy" id="1093978"/>
    <lineage>
        <taxon>Eukaryota</taxon>
        <taxon>Metazoa</taxon>
        <taxon>Spiralia</taxon>
        <taxon>Lophotrochozoa</taxon>
        <taxon>Mollusca</taxon>
        <taxon>Gastropoda</taxon>
        <taxon>Heterobranchia</taxon>
        <taxon>Euthyneura</taxon>
        <taxon>Panpulmonata</taxon>
        <taxon>Sacoglossa</taxon>
        <taxon>Placobranchoidea</taxon>
        <taxon>Plakobranchidae</taxon>
        <taxon>Elysia</taxon>
    </lineage>
</organism>
<name>A0AAV4EC51_9GAST</name>
<accession>A0AAV4EC51</accession>
<protein>
    <recommendedName>
        <fullName evidence="4">BTB domain-containing protein</fullName>
    </recommendedName>
</protein>
<keyword evidence="3" id="KW-1185">Reference proteome</keyword>
<feature type="compositionally biased region" description="Polar residues" evidence="1">
    <location>
        <begin position="25"/>
        <end position="34"/>
    </location>
</feature>
<dbReference type="InterPro" id="IPR011333">
    <property type="entry name" value="SKP1/BTB/POZ_sf"/>
</dbReference>
<evidence type="ECO:0000313" key="2">
    <source>
        <dbReference type="EMBL" id="GFR58261.1"/>
    </source>
</evidence>
<evidence type="ECO:0000313" key="3">
    <source>
        <dbReference type="Proteomes" id="UP000762676"/>
    </source>
</evidence>
<reference evidence="2 3" key="1">
    <citation type="journal article" date="2021" name="Elife">
        <title>Chloroplast acquisition without the gene transfer in kleptoplastic sea slugs, Plakobranchus ocellatus.</title>
        <authorList>
            <person name="Maeda T."/>
            <person name="Takahashi S."/>
            <person name="Yoshida T."/>
            <person name="Shimamura S."/>
            <person name="Takaki Y."/>
            <person name="Nagai Y."/>
            <person name="Toyoda A."/>
            <person name="Suzuki Y."/>
            <person name="Arimoto A."/>
            <person name="Ishii H."/>
            <person name="Satoh N."/>
            <person name="Nishiyama T."/>
            <person name="Hasebe M."/>
            <person name="Maruyama T."/>
            <person name="Minagawa J."/>
            <person name="Obokata J."/>
            <person name="Shigenobu S."/>
        </authorList>
    </citation>
    <scope>NUCLEOTIDE SEQUENCE [LARGE SCALE GENOMIC DNA]</scope>
</reference>
<dbReference type="CDD" id="cd18186">
    <property type="entry name" value="BTB_POZ_ZBTB_KLHL-like"/>
    <property type="match status" value="1"/>
</dbReference>
<dbReference type="EMBL" id="BMAT01010672">
    <property type="protein sequence ID" value="GFR58261.1"/>
    <property type="molecule type" value="Genomic_DNA"/>
</dbReference>
<dbReference type="Gene3D" id="3.30.710.10">
    <property type="entry name" value="Potassium Channel Kv1.1, Chain A"/>
    <property type="match status" value="1"/>
</dbReference>